<evidence type="ECO:0000259" key="9">
    <source>
        <dbReference type="PROSITE" id="PS51709"/>
    </source>
</evidence>
<evidence type="ECO:0000313" key="10">
    <source>
        <dbReference type="EMBL" id="MCD1655750.1"/>
    </source>
</evidence>
<accession>A0AAE3JKZ8</accession>
<comment type="similarity">
    <text evidence="1 7 8">Belongs to the TRAFAC class TrmE-Era-EngA-EngB-Septin-like GTPase superfamily. TrmE GTPase family.</text>
</comment>
<keyword evidence="5 7" id="KW-0630">Potassium</keyword>
<evidence type="ECO:0000313" key="11">
    <source>
        <dbReference type="Proteomes" id="UP001198163"/>
    </source>
</evidence>
<dbReference type="InterPro" id="IPR031168">
    <property type="entry name" value="G_TrmE"/>
</dbReference>
<feature type="domain" description="TrmE-type G" evidence="9">
    <location>
        <begin position="224"/>
        <end position="389"/>
    </location>
</feature>
<feature type="binding site" evidence="7">
    <location>
        <position position="253"/>
    </location>
    <ligand>
        <name>K(+)</name>
        <dbReference type="ChEBI" id="CHEBI:29103"/>
    </ligand>
</feature>
<dbReference type="GO" id="GO:0030488">
    <property type="term" value="P:tRNA methylation"/>
    <property type="evidence" value="ECO:0007669"/>
    <property type="project" value="TreeGrafter"/>
</dbReference>
<dbReference type="Gene3D" id="3.30.1360.120">
    <property type="entry name" value="Probable tRNA modification gtpase trme, domain 1"/>
    <property type="match status" value="1"/>
</dbReference>
<dbReference type="GO" id="GO:0003924">
    <property type="term" value="F:GTPase activity"/>
    <property type="evidence" value="ECO:0007669"/>
    <property type="project" value="UniProtKB-UniRule"/>
</dbReference>
<dbReference type="InterPro" id="IPR018948">
    <property type="entry name" value="GTP-bd_TrmE_N"/>
</dbReference>
<feature type="binding site" evidence="7">
    <location>
        <position position="470"/>
    </location>
    <ligand>
        <name>(6S)-5-formyl-5,6,7,8-tetrahydrofolate</name>
        <dbReference type="ChEBI" id="CHEBI:57457"/>
    </ligand>
</feature>
<dbReference type="InterPro" id="IPR025867">
    <property type="entry name" value="MnmE_helical"/>
</dbReference>
<dbReference type="NCBIfam" id="TIGR00450">
    <property type="entry name" value="mnmE_trmE_thdF"/>
    <property type="match status" value="1"/>
</dbReference>
<comment type="function">
    <text evidence="7">Exhibits a very high intrinsic GTPase hydrolysis rate. Involved in the addition of a carboxymethylaminomethyl (cmnm) group at the wobble position (U34) of certain tRNAs, forming tRNA-cmnm(5)s(2)U34.</text>
</comment>
<feature type="binding site" evidence="7">
    <location>
        <begin position="345"/>
        <end position="348"/>
    </location>
    <ligand>
        <name>GTP</name>
        <dbReference type="ChEBI" id="CHEBI:37565"/>
    </ligand>
</feature>
<feature type="binding site" evidence="7">
    <location>
        <position position="129"/>
    </location>
    <ligand>
        <name>(6S)-5-formyl-5,6,7,8-tetrahydrofolate</name>
        <dbReference type="ChEBI" id="CHEBI:57457"/>
    </ligand>
</feature>
<dbReference type="GO" id="GO:0005829">
    <property type="term" value="C:cytosol"/>
    <property type="evidence" value="ECO:0007669"/>
    <property type="project" value="TreeGrafter"/>
</dbReference>
<dbReference type="NCBIfam" id="TIGR00231">
    <property type="entry name" value="small_GTP"/>
    <property type="match status" value="1"/>
</dbReference>
<evidence type="ECO:0000256" key="4">
    <source>
        <dbReference type="ARBA" id="ARBA00022842"/>
    </source>
</evidence>
<dbReference type="RefSeq" id="WP_230757485.1">
    <property type="nucleotide sequence ID" value="NZ_JAINWA010000003.1"/>
</dbReference>
<dbReference type="EMBL" id="JAINWA010000003">
    <property type="protein sequence ID" value="MCD1655750.1"/>
    <property type="molecule type" value="Genomic_DNA"/>
</dbReference>
<dbReference type="Pfam" id="PF12631">
    <property type="entry name" value="MnmE_helical"/>
    <property type="match status" value="1"/>
</dbReference>
<dbReference type="HAMAP" id="MF_00379">
    <property type="entry name" value="GTPase_MnmE"/>
    <property type="match status" value="1"/>
</dbReference>
<dbReference type="InterPro" id="IPR005225">
    <property type="entry name" value="Small_GTP-bd"/>
</dbReference>
<comment type="caution">
    <text evidence="10">The sequence shown here is derived from an EMBL/GenBank/DDBJ whole genome shotgun (WGS) entry which is preliminary data.</text>
</comment>
<name>A0AAE3JKZ8_9SPIR</name>
<keyword evidence="7" id="KW-0963">Cytoplasm</keyword>
<feature type="binding site" evidence="7">
    <location>
        <position position="238"/>
    </location>
    <ligand>
        <name>Mg(2+)</name>
        <dbReference type="ChEBI" id="CHEBI:18420"/>
    </ligand>
</feature>
<keyword evidence="6 7" id="KW-0342">GTP-binding</keyword>
<feature type="binding site" evidence="7">
    <location>
        <position position="90"/>
    </location>
    <ligand>
        <name>(6S)-5-formyl-5,6,7,8-tetrahydrofolate</name>
        <dbReference type="ChEBI" id="CHEBI:57457"/>
    </ligand>
</feature>
<dbReference type="AlphaFoldDB" id="A0AAE3JKZ8"/>
<keyword evidence="7" id="KW-0378">Hydrolase</keyword>
<keyword evidence="2 7" id="KW-0819">tRNA processing</keyword>
<reference evidence="10" key="1">
    <citation type="submission" date="2021-08" db="EMBL/GenBank/DDBJ databases">
        <title>Comparative analyses of Brucepasteria parasyntrophica and Teretinema zuelzerae.</title>
        <authorList>
            <person name="Song Y."/>
            <person name="Brune A."/>
        </authorList>
    </citation>
    <scope>NUCLEOTIDE SEQUENCE</scope>
    <source>
        <strain evidence="10">DSM 1903</strain>
    </source>
</reference>
<evidence type="ECO:0000256" key="2">
    <source>
        <dbReference type="ARBA" id="ARBA00022694"/>
    </source>
</evidence>
<feature type="binding site" evidence="7">
    <location>
        <begin position="278"/>
        <end position="281"/>
    </location>
    <ligand>
        <name>GTP</name>
        <dbReference type="ChEBI" id="CHEBI:37565"/>
    </ligand>
</feature>
<dbReference type="PANTHER" id="PTHR42714:SF2">
    <property type="entry name" value="TRNA MODIFICATION GTPASE GTPBP3, MITOCHONDRIAL"/>
    <property type="match status" value="1"/>
</dbReference>
<dbReference type="Gene3D" id="1.20.120.430">
    <property type="entry name" value="tRNA modification GTPase MnmE domain 2"/>
    <property type="match status" value="1"/>
</dbReference>
<feature type="binding site" evidence="7">
    <location>
        <begin position="234"/>
        <end position="239"/>
    </location>
    <ligand>
        <name>GTP</name>
        <dbReference type="ChEBI" id="CHEBI:37565"/>
    </ligand>
</feature>
<dbReference type="PANTHER" id="PTHR42714">
    <property type="entry name" value="TRNA MODIFICATION GTPASE GTPBP3"/>
    <property type="match status" value="1"/>
</dbReference>
<comment type="subcellular location">
    <subcellularLocation>
        <location evidence="7">Cytoplasm</location>
    </subcellularLocation>
</comment>
<dbReference type="PROSITE" id="PS51709">
    <property type="entry name" value="G_TRME"/>
    <property type="match status" value="1"/>
</dbReference>
<dbReference type="InterPro" id="IPR027266">
    <property type="entry name" value="TrmE/GcvT-like"/>
</dbReference>
<dbReference type="GO" id="GO:0046872">
    <property type="term" value="F:metal ion binding"/>
    <property type="evidence" value="ECO:0007669"/>
    <property type="project" value="UniProtKB-KW"/>
</dbReference>
<feature type="binding site" evidence="7">
    <location>
        <position position="28"/>
    </location>
    <ligand>
        <name>(6S)-5-formyl-5,6,7,8-tetrahydrofolate</name>
        <dbReference type="ChEBI" id="CHEBI:57457"/>
    </ligand>
</feature>
<dbReference type="Proteomes" id="UP001198163">
    <property type="component" value="Unassembled WGS sequence"/>
</dbReference>
<dbReference type="InterPro" id="IPR006073">
    <property type="entry name" value="GTP-bd"/>
</dbReference>
<feature type="binding site" evidence="7">
    <location>
        <position position="258"/>
    </location>
    <ligand>
        <name>K(+)</name>
        <dbReference type="ChEBI" id="CHEBI:29103"/>
    </ligand>
</feature>
<dbReference type="Gene3D" id="3.40.50.300">
    <property type="entry name" value="P-loop containing nucleotide triphosphate hydrolases"/>
    <property type="match status" value="1"/>
</dbReference>
<feature type="binding site" evidence="7">
    <location>
        <position position="259"/>
    </location>
    <ligand>
        <name>Mg(2+)</name>
        <dbReference type="ChEBI" id="CHEBI:18420"/>
    </ligand>
</feature>
<dbReference type="CDD" id="cd14858">
    <property type="entry name" value="TrmE_N"/>
    <property type="match status" value="1"/>
</dbReference>
<evidence type="ECO:0000256" key="5">
    <source>
        <dbReference type="ARBA" id="ARBA00022958"/>
    </source>
</evidence>
<comment type="subunit">
    <text evidence="7">Homodimer. Heterotetramer of two MnmE and two MnmG subunits.</text>
</comment>
<dbReference type="GO" id="GO:0002098">
    <property type="term" value="P:tRNA wobble uridine modification"/>
    <property type="evidence" value="ECO:0007669"/>
    <property type="project" value="TreeGrafter"/>
</dbReference>
<dbReference type="InterPro" id="IPR004520">
    <property type="entry name" value="GTPase_MnmE"/>
</dbReference>
<comment type="caution">
    <text evidence="7">Lacks conserved residue(s) required for the propagation of feature annotation.</text>
</comment>
<evidence type="ECO:0000256" key="8">
    <source>
        <dbReference type="RuleBase" id="RU003313"/>
    </source>
</evidence>
<evidence type="ECO:0000256" key="3">
    <source>
        <dbReference type="ARBA" id="ARBA00022741"/>
    </source>
</evidence>
<dbReference type="Pfam" id="PF10396">
    <property type="entry name" value="TrmE_N"/>
    <property type="match status" value="1"/>
</dbReference>
<dbReference type="Pfam" id="PF01926">
    <property type="entry name" value="MMR_HSR1"/>
    <property type="match status" value="1"/>
</dbReference>
<dbReference type="CDD" id="cd04164">
    <property type="entry name" value="trmE"/>
    <property type="match status" value="1"/>
</dbReference>
<evidence type="ECO:0000256" key="1">
    <source>
        <dbReference type="ARBA" id="ARBA00011043"/>
    </source>
</evidence>
<proteinExistence type="inferred from homology"/>
<keyword evidence="11" id="KW-1185">Reference proteome</keyword>
<dbReference type="EC" id="3.6.-.-" evidence="7"/>
<gene>
    <name evidence="7 10" type="primary">mnmE</name>
    <name evidence="7" type="synonym">trmE</name>
    <name evidence="10" type="ORF">K7J14_13720</name>
</gene>
<protein>
    <recommendedName>
        <fullName evidence="7">tRNA modification GTPase MnmE</fullName>
        <ecNumber evidence="7">3.6.-.-</ecNumber>
    </recommendedName>
</protein>
<keyword evidence="7" id="KW-0479">Metal-binding</keyword>
<evidence type="ECO:0000256" key="6">
    <source>
        <dbReference type="ARBA" id="ARBA00023134"/>
    </source>
</evidence>
<keyword evidence="3 7" id="KW-0547">Nucleotide-binding</keyword>
<keyword evidence="4 7" id="KW-0460">Magnesium</keyword>
<sequence length="470" mass="49323">MKPSEYALHDPIAAIATALVPSALGIVRTSGAGSIELAAAAFSRSEALLKAEGNTLVHGWILAEDGSRIDEVMAAVYRAPRSFTGEDSVEFTGHGGPAAVLEIYKRLLQAGFRGAERGEFTFRSFVHGKCDLTRAEAVREIIEARTGGARGRAAGRLSGSLEREIEEARKIILSALAAIEVEIEYPEDEETTAGAWDPALTTAALEKLKILESTWSSERLYREGARVVIAGKTNAGKSSLFNALLKEERAIVSDIHGTTRDWLESGSDFAGIPVNLYDTAGIRHTADAVEAEGVQRSLNLASEADVLIYLVDSTAGMTAEDRALLNEGIQGDATGSKAPVVIAWNKADKPGTLAPPEPGSLGAETLVQISAKTGTGISDLVRAAAGILMEKAGGATRTNSAALGSERQKAAVHSAVLALDHAFRAAEQGFPMDAIAQDLEDALGALGEITGETTPADILDEVFSGFCVGK</sequence>
<organism evidence="10 11">
    <name type="scientific">Teretinema zuelzerae</name>
    <dbReference type="NCBI Taxonomy" id="156"/>
    <lineage>
        <taxon>Bacteria</taxon>
        <taxon>Pseudomonadati</taxon>
        <taxon>Spirochaetota</taxon>
        <taxon>Spirochaetia</taxon>
        <taxon>Spirochaetales</taxon>
        <taxon>Treponemataceae</taxon>
        <taxon>Teretinema</taxon>
    </lineage>
</organism>
<dbReference type="SUPFAM" id="SSF52540">
    <property type="entry name" value="P-loop containing nucleoside triphosphate hydrolases"/>
    <property type="match status" value="1"/>
</dbReference>
<dbReference type="InterPro" id="IPR027417">
    <property type="entry name" value="P-loop_NTPase"/>
</dbReference>
<feature type="binding site" evidence="7">
    <location>
        <position position="234"/>
    </location>
    <ligand>
        <name>K(+)</name>
        <dbReference type="ChEBI" id="CHEBI:29103"/>
    </ligand>
</feature>
<evidence type="ECO:0000256" key="7">
    <source>
        <dbReference type="HAMAP-Rule" id="MF_00379"/>
    </source>
</evidence>
<dbReference type="GO" id="GO:0005525">
    <property type="term" value="F:GTP binding"/>
    <property type="evidence" value="ECO:0007669"/>
    <property type="project" value="UniProtKB-UniRule"/>
</dbReference>
<feature type="binding site" evidence="7">
    <location>
        <begin position="253"/>
        <end position="259"/>
    </location>
    <ligand>
        <name>GTP</name>
        <dbReference type="ChEBI" id="CHEBI:37565"/>
    </ligand>
</feature>
<feature type="binding site" evidence="7">
    <location>
        <position position="255"/>
    </location>
    <ligand>
        <name>K(+)</name>
        <dbReference type="ChEBI" id="CHEBI:29103"/>
    </ligand>
</feature>
<dbReference type="InterPro" id="IPR027368">
    <property type="entry name" value="MnmE_dom2"/>
</dbReference>
<comment type="cofactor">
    <cofactor evidence="7">
        <name>K(+)</name>
        <dbReference type="ChEBI" id="CHEBI:29103"/>
    </cofactor>
    <text evidence="7">Binds 1 potassium ion per subunit.</text>
</comment>